<sequence>MQRLAAEKGSNDPTVHSLAGIYHNLLRRWADA</sequence>
<keyword evidence="2" id="KW-0223">Dioxygenase</keyword>
<gene>
    <name evidence="2" type="ORF">GGD69_008173</name>
</gene>
<protein>
    <submittedName>
        <fullName evidence="2">2-oxoglutarate/Fe(II)-dependent dioxygenase YbiX</fullName>
    </submittedName>
</protein>
<keyword evidence="2" id="KW-0560">Oxidoreductase</keyword>
<dbReference type="InterPro" id="IPR041097">
    <property type="entry name" value="PKHD_C"/>
</dbReference>
<comment type="caution">
    <text evidence="2">The sequence shown here is derived from an EMBL/GenBank/DDBJ whole genome shotgun (WGS) entry which is preliminary data.</text>
</comment>
<dbReference type="Gene3D" id="4.10.860.20">
    <property type="entry name" value="Rabenosyn, Rab binding domain"/>
    <property type="match status" value="1"/>
</dbReference>
<dbReference type="EMBL" id="JACIIK010000024">
    <property type="protein sequence ID" value="MBB6207266.1"/>
    <property type="molecule type" value="Genomic_DNA"/>
</dbReference>
<evidence type="ECO:0000313" key="3">
    <source>
        <dbReference type="Proteomes" id="UP000518681"/>
    </source>
</evidence>
<evidence type="ECO:0000313" key="2">
    <source>
        <dbReference type="EMBL" id="MBB6207266.1"/>
    </source>
</evidence>
<dbReference type="Pfam" id="PF18331">
    <property type="entry name" value="PKHD_C"/>
    <property type="match status" value="1"/>
</dbReference>
<feature type="domain" description="PKHD-type hydroxylase C-terminal" evidence="1">
    <location>
        <begin position="2"/>
        <end position="31"/>
    </location>
</feature>
<dbReference type="AlphaFoldDB" id="A0AAW3V9Z0"/>
<dbReference type="Proteomes" id="UP000518681">
    <property type="component" value="Unassembled WGS sequence"/>
</dbReference>
<name>A0AAW3V9Z0_9BURK</name>
<evidence type="ECO:0000259" key="1">
    <source>
        <dbReference type="Pfam" id="PF18331"/>
    </source>
</evidence>
<organism evidence="2 3">
    <name type="scientific">Paraburkholderia fungorum</name>
    <dbReference type="NCBI Taxonomy" id="134537"/>
    <lineage>
        <taxon>Bacteria</taxon>
        <taxon>Pseudomonadati</taxon>
        <taxon>Pseudomonadota</taxon>
        <taxon>Betaproteobacteria</taxon>
        <taxon>Burkholderiales</taxon>
        <taxon>Burkholderiaceae</taxon>
        <taxon>Paraburkholderia</taxon>
    </lineage>
</organism>
<reference evidence="2 3" key="1">
    <citation type="submission" date="2020-08" db="EMBL/GenBank/DDBJ databases">
        <title>Genomic Encyclopedia of Type Strains, Phase IV (KMG-V): Genome sequencing to study the core and pangenomes of soil and plant-associated prokaryotes.</title>
        <authorList>
            <person name="Whitman W."/>
        </authorList>
    </citation>
    <scope>NUCLEOTIDE SEQUENCE [LARGE SCALE GENOMIC DNA]</scope>
    <source>
        <strain evidence="2 3">SEMIA 4013</strain>
    </source>
</reference>
<dbReference type="GO" id="GO:0051213">
    <property type="term" value="F:dioxygenase activity"/>
    <property type="evidence" value="ECO:0007669"/>
    <property type="project" value="UniProtKB-KW"/>
</dbReference>
<accession>A0AAW3V9Z0</accession>
<proteinExistence type="predicted"/>